<protein>
    <recommendedName>
        <fullName evidence="5">Mid2 domain-containing protein</fullName>
    </recommendedName>
</protein>
<dbReference type="AlphaFoldDB" id="A0A0C9ZR22"/>
<keyword evidence="4" id="KW-1185">Reference proteome</keyword>
<feature type="compositionally biased region" description="Basic and acidic residues" evidence="1">
    <location>
        <begin position="439"/>
        <end position="448"/>
    </location>
</feature>
<reference evidence="4" key="2">
    <citation type="submission" date="2015-01" db="EMBL/GenBank/DDBJ databases">
        <title>Evolutionary Origins and Diversification of the Mycorrhizal Mutualists.</title>
        <authorList>
            <consortium name="DOE Joint Genome Institute"/>
            <consortium name="Mycorrhizal Genomics Consortium"/>
            <person name="Kohler A."/>
            <person name="Kuo A."/>
            <person name="Nagy L.G."/>
            <person name="Floudas D."/>
            <person name="Copeland A."/>
            <person name="Barry K.W."/>
            <person name="Cichocki N."/>
            <person name="Veneault-Fourrey C."/>
            <person name="LaButti K."/>
            <person name="Lindquist E.A."/>
            <person name="Lipzen A."/>
            <person name="Lundell T."/>
            <person name="Morin E."/>
            <person name="Murat C."/>
            <person name="Riley R."/>
            <person name="Ohm R."/>
            <person name="Sun H."/>
            <person name="Tunlid A."/>
            <person name="Henrissat B."/>
            <person name="Grigoriev I.V."/>
            <person name="Hibbett D.S."/>
            <person name="Martin F."/>
        </authorList>
    </citation>
    <scope>NUCLEOTIDE SEQUENCE [LARGE SCALE GENOMIC DNA]</scope>
    <source>
        <strain evidence="4">UH-Slu-Lm8-n1</strain>
    </source>
</reference>
<feature type="compositionally biased region" description="Polar residues" evidence="1">
    <location>
        <begin position="44"/>
        <end position="53"/>
    </location>
</feature>
<evidence type="ECO:0008006" key="5">
    <source>
        <dbReference type="Google" id="ProtNLM"/>
    </source>
</evidence>
<dbReference type="HOGENOM" id="CLU_597407_0_0_1"/>
<feature type="compositionally biased region" description="Polar residues" evidence="1">
    <location>
        <begin position="213"/>
        <end position="223"/>
    </location>
</feature>
<accession>A0A0C9ZR22</accession>
<keyword evidence="2" id="KW-1133">Transmembrane helix</keyword>
<evidence type="ECO:0000313" key="3">
    <source>
        <dbReference type="EMBL" id="KIK40180.1"/>
    </source>
</evidence>
<evidence type="ECO:0000256" key="2">
    <source>
        <dbReference type="SAM" id="Phobius"/>
    </source>
</evidence>
<feature type="compositionally biased region" description="Low complexity" evidence="1">
    <location>
        <begin position="187"/>
        <end position="212"/>
    </location>
</feature>
<evidence type="ECO:0000256" key="1">
    <source>
        <dbReference type="SAM" id="MobiDB-lite"/>
    </source>
</evidence>
<feature type="compositionally biased region" description="Polar residues" evidence="1">
    <location>
        <begin position="72"/>
        <end position="86"/>
    </location>
</feature>
<feature type="region of interest" description="Disordered" evidence="1">
    <location>
        <begin position="434"/>
        <end position="458"/>
    </location>
</feature>
<dbReference type="Proteomes" id="UP000054485">
    <property type="component" value="Unassembled WGS sequence"/>
</dbReference>
<name>A0A0C9ZR22_9AGAM</name>
<proteinExistence type="predicted"/>
<feature type="region of interest" description="Disordered" evidence="1">
    <location>
        <begin position="133"/>
        <end position="171"/>
    </location>
</feature>
<gene>
    <name evidence="3" type="ORF">CY34DRAFT_13881</name>
</gene>
<sequence length="458" mass="49117">MTPPHTRFKLSHSRLSRRSRHLLNRVEPQQSSMKTVIPVHEDGLNSSDRTWSASVDGLNKGPEEPEIDHVDSTSSGSGYLSDEQATSTISSFEAGDLSVGSPRHVKEGHVARQNVLITESIIYETTIYLTPYQTDSTTPSTSKSPTLASPATSSNPTTSHSTTSSANSSSPCGTLGLATGCSVPTTTPQTFTQQIPPIPSSYTTYPTPSTPSDATVTSTSDTPVTLSSTTMSLQPVLASGTVSNNSTVIVSSPLPQSTSMPNTNSDAQLPSRIAAIVGGAIGAIVLLVLLIFIAIWYRNKRRLTVTPFTLPSTAAQTRSEVWRKSQGIGDAVRPSRGPSSIQHSDACLMEHSGSRCPSFVADSVSSHLPDDDDAFASVIALHQQSHGLEKLYPSPSRIRTSDHYRHSSIKNWVRQVVLEDCSREPSEVLPAYRSTKSLKSREGDDDHVVLPSAYPPLP</sequence>
<feature type="compositionally biased region" description="Basic and acidic residues" evidence="1">
    <location>
        <begin position="61"/>
        <end position="71"/>
    </location>
</feature>
<feature type="region of interest" description="Disordered" evidence="1">
    <location>
        <begin position="1"/>
        <end position="86"/>
    </location>
</feature>
<evidence type="ECO:0000313" key="4">
    <source>
        <dbReference type="Proteomes" id="UP000054485"/>
    </source>
</evidence>
<keyword evidence="2" id="KW-0812">Transmembrane</keyword>
<dbReference type="InParanoid" id="A0A0C9ZR22"/>
<feature type="region of interest" description="Disordered" evidence="1">
    <location>
        <begin position="187"/>
        <end position="223"/>
    </location>
</feature>
<keyword evidence="2" id="KW-0472">Membrane</keyword>
<feature type="compositionally biased region" description="Basic residues" evidence="1">
    <location>
        <begin position="1"/>
        <end position="23"/>
    </location>
</feature>
<organism evidence="3 4">
    <name type="scientific">Suillus luteus UH-Slu-Lm8-n1</name>
    <dbReference type="NCBI Taxonomy" id="930992"/>
    <lineage>
        <taxon>Eukaryota</taxon>
        <taxon>Fungi</taxon>
        <taxon>Dikarya</taxon>
        <taxon>Basidiomycota</taxon>
        <taxon>Agaricomycotina</taxon>
        <taxon>Agaricomycetes</taxon>
        <taxon>Agaricomycetidae</taxon>
        <taxon>Boletales</taxon>
        <taxon>Suillineae</taxon>
        <taxon>Suillaceae</taxon>
        <taxon>Suillus</taxon>
    </lineage>
</organism>
<feature type="transmembrane region" description="Helical" evidence="2">
    <location>
        <begin position="273"/>
        <end position="297"/>
    </location>
</feature>
<dbReference type="EMBL" id="KN835312">
    <property type="protein sequence ID" value="KIK40180.1"/>
    <property type="molecule type" value="Genomic_DNA"/>
</dbReference>
<reference evidence="3 4" key="1">
    <citation type="submission" date="2014-04" db="EMBL/GenBank/DDBJ databases">
        <authorList>
            <consortium name="DOE Joint Genome Institute"/>
            <person name="Kuo A."/>
            <person name="Ruytinx J."/>
            <person name="Rineau F."/>
            <person name="Colpaert J."/>
            <person name="Kohler A."/>
            <person name="Nagy L.G."/>
            <person name="Floudas D."/>
            <person name="Copeland A."/>
            <person name="Barry K.W."/>
            <person name="Cichocki N."/>
            <person name="Veneault-Fourrey C."/>
            <person name="LaButti K."/>
            <person name="Lindquist E.A."/>
            <person name="Lipzen A."/>
            <person name="Lundell T."/>
            <person name="Morin E."/>
            <person name="Murat C."/>
            <person name="Sun H."/>
            <person name="Tunlid A."/>
            <person name="Henrissat B."/>
            <person name="Grigoriev I.V."/>
            <person name="Hibbett D.S."/>
            <person name="Martin F."/>
            <person name="Nordberg H.P."/>
            <person name="Cantor M.N."/>
            <person name="Hua S.X."/>
        </authorList>
    </citation>
    <scope>NUCLEOTIDE SEQUENCE [LARGE SCALE GENOMIC DNA]</scope>
    <source>
        <strain evidence="3 4">UH-Slu-Lm8-n1</strain>
    </source>
</reference>
<dbReference type="OrthoDB" id="2667330at2759"/>
<dbReference type="CDD" id="cd12087">
    <property type="entry name" value="TM_EGFR-like"/>
    <property type="match status" value="1"/>
</dbReference>